<dbReference type="WBParaSite" id="jg15217">
    <property type="protein sequence ID" value="jg15217"/>
    <property type="gene ID" value="jg15217"/>
</dbReference>
<keyword evidence="2" id="KW-1185">Reference proteome</keyword>
<evidence type="ECO:0000313" key="2">
    <source>
        <dbReference type="Proteomes" id="UP000887574"/>
    </source>
</evidence>
<dbReference type="AlphaFoldDB" id="A0A915D2Q9"/>
<protein>
    <submittedName>
        <fullName evidence="3">Uncharacterized protein</fullName>
    </submittedName>
</protein>
<feature type="compositionally biased region" description="Basic residues" evidence="1">
    <location>
        <begin position="577"/>
        <end position="590"/>
    </location>
</feature>
<organism evidence="2 3">
    <name type="scientific">Ditylenchus dipsaci</name>
    <dbReference type="NCBI Taxonomy" id="166011"/>
    <lineage>
        <taxon>Eukaryota</taxon>
        <taxon>Metazoa</taxon>
        <taxon>Ecdysozoa</taxon>
        <taxon>Nematoda</taxon>
        <taxon>Chromadorea</taxon>
        <taxon>Rhabditida</taxon>
        <taxon>Tylenchina</taxon>
        <taxon>Tylenchomorpha</taxon>
        <taxon>Sphaerularioidea</taxon>
        <taxon>Anguinidae</taxon>
        <taxon>Anguininae</taxon>
        <taxon>Ditylenchus</taxon>
    </lineage>
</organism>
<dbReference type="Proteomes" id="UP000887574">
    <property type="component" value="Unplaced"/>
</dbReference>
<sequence>MHQYPHTSAVFNSITSPSSFMELPPFNYLSPTPDSHFNYQYLPQSKQCSPGFDFSCLPTPSPSLKSEVIGSLAAPLLPWSKLDVPPCSQSMPPSAHIFTATLPPPPSQLSKCYSPWMDGSWTQTPQLSFSSTPSTSGSARRWSQPATFLSLINQPPDTSAPVSTVNELHISSSNDPKSSQNWAPQRSSSLGAHSLMNILKPQLQLTDYLVRPFAGQKHPPKMCSEPKQPSIQEEDEEQPRPNTSSRPDTLEISPVAFEFAPVAEKAENSSSAFNCCEFSSIPSTSAQLSFTPSFSYGSSSASALGTAKSAEQYTKFGKRTSCEEAICSPSSDIIGSASSNLSLASTSPAIQDPLSPEAIFYFKNSINSSFDSSFDTSTSPRQEMIIDHLHRRCHERHKIVRKSEQIKSCASPPLNLGPKSPTECRKRHKSSDKASHFEQDLHKMPNLVPETPPLTAQDIDDAENTAPPPMLNPFDSPLSPIQPSTLATVGFSKPEESVSPVSPTLTLSTAPSTPKSSKIPSESFLTSSFEINSSSGVSSAYSSITIFSPCEADSTAEPITLDISAKRPSTKALPAHERRRKYASKRRRTPPKVISSQEAVSPDEKLDEKIAVKVKFPRPKTKHSHL</sequence>
<feature type="compositionally biased region" description="Basic and acidic residues" evidence="1">
    <location>
        <begin position="431"/>
        <end position="443"/>
    </location>
</feature>
<feature type="compositionally biased region" description="Low complexity" evidence="1">
    <location>
        <begin position="497"/>
        <end position="521"/>
    </location>
</feature>
<feature type="region of interest" description="Disordered" evidence="1">
    <location>
        <begin position="216"/>
        <end position="251"/>
    </location>
</feature>
<name>A0A915D2Q9_9BILA</name>
<evidence type="ECO:0000256" key="1">
    <source>
        <dbReference type="SAM" id="MobiDB-lite"/>
    </source>
</evidence>
<proteinExistence type="predicted"/>
<accession>A0A915D2Q9</accession>
<feature type="region of interest" description="Disordered" evidence="1">
    <location>
        <begin position="558"/>
        <end position="604"/>
    </location>
</feature>
<reference evidence="3" key="1">
    <citation type="submission" date="2022-11" db="UniProtKB">
        <authorList>
            <consortium name="WormBaseParasite"/>
        </authorList>
    </citation>
    <scope>IDENTIFICATION</scope>
</reference>
<feature type="region of interest" description="Disordered" evidence="1">
    <location>
        <begin position="409"/>
        <end position="521"/>
    </location>
</feature>
<evidence type="ECO:0000313" key="3">
    <source>
        <dbReference type="WBParaSite" id="jg15217"/>
    </source>
</evidence>